<evidence type="ECO:0000259" key="3">
    <source>
        <dbReference type="SMART" id="SM00822"/>
    </source>
</evidence>
<dbReference type="GO" id="GO:0042619">
    <property type="term" value="P:poly-hydroxybutyrate biosynthetic process"/>
    <property type="evidence" value="ECO:0007669"/>
    <property type="project" value="InterPro"/>
</dbReference>
<dbReference type="PRINTS" id="PR00080">
    <property type="entry name" value="SDRFAMILY"/>
</dbReference>
<dbReference type="eggNOG" id="COG1028">
    <property type="taxonomic scope" value="Bacteria"/>
</dbReference>
<keyword evidence="5" id="KW-1185">Reference proteome</keyword>
<accession>I4ANI3</accession>
<dbReference type="EC" id="1.1.1.100" evidence="4"/>
<dbReference type="SUPFAM" id="SSF51735">
    <property type="entry name" value="NAD(P)-binding Rossmann-fold domains"/>
    <property type="match status" value="1"/>
</dbReference>
<keyword evidence="2 4" id="KW-0560">Oxidoreductase</keyword>
<dbReference type="InterPro" id="IPR020904">
    <property type="entry name" value="Sc_DH/Rdtase_CS"/>
</dbReference>
<dbReference type="PRINTS" id="PR00081">
    <property type="entry name" value="GDHRDH"/>
</dbReference>
<dbReference type="FunFam" id="3.40.50.720:FF:000173">
    <property type="entry name" value="3-oxoacyl-[acyl-carrier protein] reductase"/>
    <property type="match status" value="1"/>
</dbReference>
<dbReference type="KEGG" id="fli:Fleli_3186"/>
<dbReference type="HOGENOM" id="CLU_010194_1_3_10"/>
<dbReference type="PANTHER" id="PTHR42879:SF2">
    <property type="entry name" value="3-OXOACYL-[ACYL-CARRIER-PROTEIN] REDUCTASE FABG"/>
    <property type="match status" value="1"/>
</dbReference>
<dbReference type="GO" id="GO:0005737">
    <property type="term" value="C:cytoplasm"/>
    <property type="evidence" value="ECO:0007669"/>
    <property type="project" value="InterPro"/>
</dbReference>
<dbReference type="EMBL" id="CP003345">
    <property type="protein sequence ID" value="AFM05518.1"/>
    <property type="molecule type" value="Genomic_DNA"/>
</dbReference>
<dbReference type="CDD" id="cd05333">
    <property type="entry name" value="BKR_SDR_c"/>
    <property type="match status" value="1"/>
</dbReference>
<dbReference type="STRING" id="880071.Fleli_3186"/>
<proteinExistence type="inferred from homology"/>
<evidence type="ECO:0000256" key="1">
    <source>
        <dbReference type="ARBA" id="ARBA00006484"/>
    </source>
</evidence>
<dbReference type="Gene3D" id="3.40.50.720">
    <property type="entry name" value="NAD(P)-binding Rossmann-like Domain"/>
    <property type="match status" value="1"/>
</dbReference>
<reference evidence="5" key="1">
    <citation type="submission" date="2012-06" db="EMBL/GenBank/DDBJ databases">
        <title>The complete genome of Flexibacter litoralis DSM 6794.</title>
        <authorList>
            <person name="Lucas S."/>
            <person name="Copeland A."/>
            <person name="Lapidus A."/>
            <person name="Glavina del Rio T."/>
            <person name="Dalin E."/>
            <person name="Tice H."/>
            <person name="Bruce D."/>
            <person name="Goodwin L."/>
            <person name="Pitluck S."/>
            <person name="Peters L."/>
            <person name="Ovchinnikova G."/>
            <person name="Lu M."/>
            <person name="Kyrpides N."/>
            <person name="Mavromatis K."/>
            <person name="Ivanova N."/>
            <person name="Brettin T."/>
            <person name="Detter J.C."/>
            <person name="Han C."/>
            <person name="Larimer F."/>
            <person name="Land M."/>
            <person name="Hauser L."/>
            <person name="Markowitz V."/>
            <person name="Cheng J.-F."/>
            <person name="Hugenholtz P."/>
            <person name="Woyke T."/>
            <person name="Wu D."/>
            <person name="Spring S."/>
            <person name="Lang E."/>
            <person name="Kopitz M."/>
            <person name="Brambilla E."/>
            <person name="Klenk H.-P."/>
            <person name="Eisen J.A."/>
        </authorList>
    </citation>
    <scope>NUCLEOTIDE SEQUENCE [LARGE SCALE GENOMIC DNA]</scope>
    <source>
        <strain evidence="5">ATCC 23117 / DSM 6794 / NBRC 15988 / NCIMB 1366 / Sio-4</strain>
    </source>
</reference>
<name>I4ANI3_BERLS</name>
<dbReference type="InterPro" id="IPR036291">
    <property type="entry name" value="NAD(P)-bd_dom_sf"/>
</dbReference>
<protein>
    <submittedName>
        <fullName evidence="4">3-oxoacyl-(Acyl-carrier-protein) reductase</fullName>
        <ecNumber evidence="4">1.1.1.100</ecNumber>
    </submittedName>
</protein>
<organism evidence="4 5">
    <name type="scientific">Bernardetia litoralis (strain ATCC 23117 / DSM 6794 / NBRC 15988 / NCIMB 1366 / Fx l1 / Sio-4)</name>
    <name type="common">Flexibacter litoralis</name>
    <dbReference type="NCBI Taxonomy" id="880071"/>
    <lineage>
        <taxon>Bacteria</taxon>
        <taxon>Pseudomonadati</taxon>
        <taxon>Bacteroidota</taxon>
        <taxon>Cytophagia</taxon>
        <taxon>Cytophagales</taxon>
        <taxon>Bernardetiaceae</taxon>
        <taxon>Bernardetia</taxon>
    </lineage>
</organism>
<evidence type="ECO:0000313" key="5">
    <source>
        <dbReference type="Proteomes" id="UP000006054"/>
    </source>
</evidence>
<dbReference type="NCBIfam" id="NF009466">
    <property type="entry name" value="PRK12826.1-2"/>
    <property type="match status" value="1"/>
</dbReference>
<dbReference type="SMART" id="SM00822">
    <property type="entry name" value="PKS_KR"/>
    <property type="match status" value="1"/>
</dbReference>
<dbReference type="RefSeq" id="WP_014798948.1">
    <property type="nucleotide sequence ID" value="NC_018018.1"/>
</dbReference>
<dbReference type="InterPro" id="IPR011283">
    <property type="entry name" value="Acetoacetyl-CoA_reductase"/>
</dbReference>
<feature type="domain" description="Ketoreductase" evidence="3">
    <location>
        <begin position="7"/>
        <end position="186"/>
    </location>
</feature>
<dbReference type="InterPro" id="IPR002347">
    <property type="entry name" value="SDR_fam"/>
</dbReference>
<evidence type="ECO:0000256" key="2">
    <source>
        <dbReference type="ARBA" id="ARBA00023002"/>
    </source>
</evidence>
<dbReference type="NCBIfam" id="NF009464">
    <property type="entry name" value="PRK12824.1"/>
    <property type="match status" value="1"/>
</dbReference>
<evidence type="ECO:0000313" key="4">
    <source>
        <dbReference type="EMBL" id="AFM05518.1"/>
    </source>
</evidence>
<dbReference type="Proteomes" id="UP000006054">
    <property type="component" value="Chromosome"/>
</dbReference>
<dbReference type="PROSITE" id="PS00061">
    <property type="entry name" value="ADH_SHORT"/>
    <property type="match status" value="1"/>
</dbReference>
<sequence length="248" mass="27109">MDKDNKKVALVTGSTGGIGTAICKKLHDEGYIVVAHYRNREKAEEWSTKLKKEGYKLPLAMADVSDFDEVEKMFEDIKNGIGNVDILINNAGITQDTSFRKMSLKQWKSVIDVNLTSVFNCCRHAINPMLENSFGRIINISSVNAQRGQFGQVNYSAAKAGMHGFTKSLAMETAKKGITVNTVSPGYVATEMVMAVPENIRNQIIAQIPVGRLGTPEEIADIITYLVSDKAGFVTGANFAINGGQHVY</sequence>
<dbReference type="AlphaFoldDB" id="I4ANI3"/>
<dbReference type="Pfam" id="PF13561">
    <property type="entry name" value="adh_short_C2"/>
    <property type="match status" value="1"/>
</dbReference>
<dbReference type="GO" id="GO:0018454">
    <property type="term" value="F:acetoacetyl-CoA reductase activity"/>
    <property type="evidence" value="ECO:0007669"/>
    <property type="project" value="InterPro"/>
</dbReference>
<dbReference type="InterPro" id="IPR050259">
    <property type="entry name" value="SDR"/>
</dbReference>
<dbReference type="GO" id="GO:0032787">
    <property type="term" value="P:monocarboxylic acid metabolic process"/>
    <property type="evidence" value="ECO:0007669"/>
    <property type="project" value="UniProtKB-ARBA"/>
</dbReference>
<dbReference type="PANTHER" id="PTHR42879">
    <property type="entry name" value="3-OXOACYL-(ACYL-CARRIER-PROTEIN) REDUCTASE"/>
    <property type="match status" value="1"/>
</dbReference>
<dbReference type="PATRIC" id="fig|880071.3.peg.3187"/>
<dbReference type="InterPro" id="IPR057326">
    <property type="entry name" value="KR_dom"/>
</dbReference>
<gene>
    <name evidence="4" type="ordered locus">Fleli_3186</name>
</gene>
<dbReference type="NCBIfam" id="TIGR01829">
    <property type="entry name" value="AcAcCoA_reduct"/>
    <property type="match status" value="1"/>
</dbReference>
<dbReference type="GO" id="GO:0004316">
    <property type="term" value="F:3-oxoacyl-[acyl-carrier-protein] reductase (NADPH) activity"/>
    <property type="evidence" value="ECO:0007669"/>
    <property type="project" value="UniProtKB-EC"/>
</dbReference>
<comment type="similarity">
    <text evidence="1">Belongs to the short-chain dehydrogenases/reductases (SDR) family.</text>
</comment>
<dbReference type="OrthoDB" id="9788235at2"/>